<evidence type="ECO:0000313" key="2">
    <source>
        <dbReference type="Proteomes" id="UP001596023"/>
    </source>
</evidence>
<proteinExistence type="predicted"/>
<dbReference type="RefSeq" id="WP_379999330.1">
    <property type="nucleotide sequence ID" value="NZ_JBHSGN010000117.1"/>
</dbReference>
<protein>
    <submittedName>
        <fullName evidence="1">Uncharacterized protein</fullName>
    </submittedName>
</protein>
<reference evidence="2" key="1">
    <citation type="journal article" date="2019" name="Int. J. Syst. Evol. Microbiol.">
        <title>The Global Catalogue of Microorganisms (GCM) 10K type strain sequencing project: providing services to taxonomists for standard genome sequencing and annotation.</title>
        <authorList>
            <consortium name="The Broad Institute Genomics Platform"/>
            <consortium name="The Broad Institute Genome Sequencing Center for Infectious Disease"/>
            <person name="Wu L."/>
            <person name="Ma J."/>
        </authorList>
    </citation>
    <scope>NUCLEOTIDE SEQUENCE [LARGE SCALE GENOMIC DNA]</scope>
    <source>
        <strain evidence="2">CCUG 66188</strain>
    </source>
</reference>
<evidence type="ECO:0000313" key="1">
    <source>
        <dbReference type="EMBL" id="MFC4675778.1"/>
    </source>
</evidence>
<dbReference type="EMBL" id="JBHSGN010000117">
    <property type="protein sequence ID" value="MFC4675778.1"/>
    <property type="molecule type" value="Genomic_DNA"/>
</dbReference>
<organism evidence="1 2">
    <name type="scientific">Dysgonomonas termitidis</name>
    <dbReference type="NCBI Taxonomy" id="1516126"/>
    <lineage>
        <taxon>Bacteria</taxon>
        <taxon>Pseudomonadati</taxon>
        <taxon>Bacteroidota</taxon>
        <taxon>Bacteroidia</taxon>
        <taxon>Bacteroidales</taxon>
        <taxon>Dysgonomonadaceae</taxon>
        <taxon>Dysgonomonas</taxon>
    </lineage>
</organism>
<name>A0ABV9L0E2_9BACT</name>
<gene>
    <name evidence="1" type="ORF">ACFO6W_18995</name>
</gene>
<sequence length="40" mass="4415">MQKLQKIKATPPSATQNRKLKRGAKAFLFPFAAWAGSNLV</sequence>
<comment type="caution">
    <text evidence="1">The sequence shown here is derived from an EMBL/GenBank/DDBJ whole genome shotgun (WGS) entry which is preliminary data.</text>
</comment>
<accession>A0ABV9L0E2</accession>
<keyword evidence="2" id="KW-1185">Reference proteome</keyword>
<dbReference type="Proteomes" id="UP001596023">
    <property type="component" value="Unassembled WGS sequence"/>
</dbReference>